<keyword evidence="4" id="KW-0997">Cell inner membrane</keyword>
<keyword evidence="2" id="KW-0813">Transport</keyword>
<feature type="transmembrane region" description="Helical" evidence="8">
    <location>
        <begin position="291"/>
        <end position="324"/>
    </location>
</feature>
<organism evidence="11 12">
    <name type="scientific">Sediminispirochaeta smaragdinae (strain DSM 11293 / JCM 15392 / SEBR 4228)</name>
    <name type="common">Spirochaeta smaragdinae</name>
    <dbReference type="NCBI Taxonomy" id="573413"/>
    <lineage>
        <taxon>Bacteria</taxon>
        <taxon>Pseudomonadati</taxon>
        <taxon>Spirochaetota</taxon>
        <taxon>Spirochaetia</taxon>
        <taxon>Spirochaetales</taxon>
        <taxon>Spirochaetaceae</taxon>
        <taxon>Sediminispirochaeta</taxon>
    </lineage>
</organism>
<dbReference type="STRING" id="573413.Spirs_2249"/>
<evidence type="ECO:0000259" key="9">
    <source>
        <dbReference type="Pfam" id="PF04290"/>
    </source>
</evidence>
<dbReference type="NCBIfam" id="TIGR00786">
    <property type="entry name" value="dctM"/>
    <property type="match status" value="1"/>
</dbReference>
<evidence type="ECO:0000256" key="5">
    <source>
        <dbReference type="ARBA" id="ARBA00022692"/>
    </source>
</evidence>
<feature type="transmembrane region" description="Helical" evidence="8">
    <location>
        <begin position="81"/>
        <end position="111"/>
    </location>
</feature>
<evidence type="ECO:0000313" key="11">
    <source>
        <dbReference type="EMBL" id="ADK81364.1"/>
    </source>
</evidence>
<dbReference type="HOGENOM" id="CLU_019824_4_1_12"/>
<dbReference type="Pfam" id="PF04290">
    <property type="entry name" value="DctQ"/>
    <property type="match status" value="1"/>
</dbReference>
<accession>E1R737</accession>
<keyword evidence="5 8" id="KW-0812">Transmembrane</keyword>
<dbReference type="GO" id="GO:0005886">
    <property type="term" value="C:plasma membrane"/>
    <property type="evidence" value="ECO:0007669"/>
    <property type="project" value="UniProtKB-SubCell"/>
</dbReference>
<protein>
    <submittedName>
        <fullName evidence="11">TRAP dicarboxylate transporter, DctM subunit</fullName>
    </submittedName>
</protein>
<evidence type="ECO:0000259" key="10">
    <source>
        <dbReference type="Pfam" id="PF06808"/>
    </source>
</evidence>
<evidence type="ECO:0000256" key="6">
    <source>
        <dbReference type="ARBA" id="ARBA00022989"/>
    </source>
</evidence>
<keyword evidence="12" id="KW-1185">Reference proteome</keyword>
<dbReference type="eggNOG" id="COG1593">
    <property type="taxonomic scope" value="Bacteria"/>
</dbReference>
<dbReference type="PANTHER" id="PTHR33362">
    <property type="entry name" value="SIALIC ACID TRAP TRANSPORTER PERMEASE PROTEIN SIAT-RELATED"/>
    <property type="match status" value="1"/>
</dbReference>
<name>E1R737_SEDSS</name>
<feature type="transmembrane region" description="Helical" evidence="8">
    <location>
        <begin position="243"/>
        <end position="267"/>
    </location>
</feature>
<dbReference type="EMBL" id="CP002116">
    <property type="protein sequence ID" value="ADK81364.1"/>
    <property type="molecule type" value="Genomic_DNA"/>
</dbReference>
<comment type="subcellular location">
    <subcellularLocation>
        <location evidence="1">Cell inner membrane</location>
        <topology evidence="1">Multi-pass membrane protein</topology>
    </subcellularLocation>
</comment>
<evidence type="ECO:0000256" key="3">
    <source>
        <dbReference type="ARBA" id="ARBA00022475"/>
    </source>
</evidence>
<evidence type="ECO:0000256" key="2">
    <source>
        <dbReference type="ARBA" id="ARBA00022448"/>
    </source>
</evidence>
<feature type="transmembrane region" description="Helical" evidence="8">
    <location>
        <begin position="123"/>
        <end position="144"/>
    </location>
</feature>
<evidence type="ECO:0000313" key="12">
    <source>
        <dbReference type="Proteomes" id="UP000002318"/>
    </source>
</evidence>
<evidence type="ECO:0000256" key="1">
    <source>
        <dbReference type="ARBA" id="ARBA00004429"/>
    </source>
</evidence>
<dbReference type="Pfam" id="PF06808">
    <property type="entry name" value="DctM"/>
    <property type="match status" value="1"/>
</dbReference>
<evidence type="ECO:0000256" key="8">
    <source>
        <dbReference type="SAM" id="Phobius"/>
    </source>
</evidence>
<feature type="domain" description="TRAP C4-dicarboxylate transport system permease DctM subunit" evidence="10">
    <location>
        <begin position="207"/>
        <end position="612"/>
    </location>
</feature>
<keyword evidence="6 8" id="KW-1133">Transmembrane helix</keyword>
<feature type="transmembrane region" description="Helical" evidence="8">
    <location>
        <begin position="43"/>
        <end position="61"/>
    </location>
</feature>
<reference evidence="11 12" key="1">
    <citation type="journal article" date="2010" name="Stand. Genomic Sci.">
        <title>Complete genome sequence of Spirochaeta smaragdinae type strain (SEBR 4228).</title>
        <authorList>
            <person name="Mavromatis K."/>
            <person name="Yasawong M."/>
            <person name="Chertkov O."/>
            <person name="Lapidus A."/>
            <person name="Lucas S."/>
            <person name="Nolan M."/>
            <person name="Del Rio T.G."/>
            <person name="Tice H."/>
            <person name="Cheng J.F."/>
            <person name="Pitluck S."/>
            <person name="Liolios K."/>
            <person name="Ivanova N."/>
            <person name="Tapia R."/>
            <person name="Han C."/>
            <person name="Bruce D."/>
            <person name="Goodwin L."/>
            <person name="Pati A."/>
            <person name="Chen A."/>
            <person name="Palaniappan K."/>
            <person name="Land M."/>
            <person name="Hauser L."/>
            <person name="Chang Y.J."/>
            <person name="Jeffries C.D."/>
            <person name="Detter J.C."/>
            <person name="Rohde M."/>
            <person name="Brambilla E."/>
            <person name="Spring S."/>
            <person name="Goker M."/>
            <person name="Sikorski J."/>
            <person name="Woyke T."/>
            <person name="Bristow J."/>
            <person name="Eisen J.A."/>
            <person name="Markowitz V."/>
            <person name="Hugenholtz P."/>
            <person name="Klenk H.P."/>
            <person name="Kyrpides N.C."/>
        </authorList>
    </citation>
    <scope>NUCLEOTIDE SEQUENCE [LARGE SCALE GENOMIC DNA]</scope>
    <source>
        <strain evidence="12">DSM 11293 / JCM 15392 / SEBR 4228</strain>
    </source>
</reference>
<dbReference type="RefSeq" id="WP_013254827.1">
    <property type="nucleotide sequence ID" value="NC_014364.1"/>
</dbReference>
<evidence type="ECO:0000256" key="4">
    <source>
        <dbReference type="ARBA" id="ARBA00022519"/>
    </source>
</evidence>
<feature type="transmembrane region" description="Helical" evidence="8">
    <location>
        <begin position="592"/>
        <end position="617"/>
    </location>
</feature>
<dbReference type="AlphaFoldDB" id="E1R737"/>
<dbReference type="InterPro" id="IPR010656">
    <property type="entry name" value="DctM"/>
</dbReference>
<keyword evidence="7 8" id="KW-0472">Membrane</keyword>
<dbReference type="InterPro" id="IPR055348">
    <property type="entry name" value="DctQ"/>
</dbReference>
<feature type="transmembrane region" description="Helical" evidence="8">
    <location>
        <begin position="551"/>
        <end position="572"/>
    </location>
</feature>
<dbReference type="GO" id="GO:0022857">
    <property type="term" value="F:transmembrane transporter activity"/>
    <property type="evidence" value="ECO:0007669"/>
    <property type="project" value="TreeGrafter"/>
</dbReference>
<feature type="transmembrane region" description="Helical" evidence="8">
    <location>
        <begin position="7"/>
        <end position="31"/>
    </location>
</feature>
<feature type="transmembrane region" description="Helical" evidence="8">
    <location>
        <begin position="156"/>
        <end position="181"/>
    </location>
</feature>
<proteinExistence type="predicted"/>
<feature type="transmembrane region" description="Helical" evidence="8">
    <location>
        <begin position="433"/>
        <end position="451"/>
    </location>
</feature>
<dbReference type="eggNOG" id="COG3090">
    <property type="taxonomic scope" value="Bacteria"/>
</dbReference>
<feature type="transmembrane region" description="Helical" evidence="8">
    <location>
        <begin position="509"/>
        <end position="539"/>
    </location>
</feature>
<sequence>MRRIERVVSYISGLSILLLVALPVSEILLRLFFSRGITASSDYITHLVLILTFLGGVAGAINGDHLSISAVAHFLKGRKAFAISLAATFISVAVSIAFAWTSLSMLFIAFGPEAMVGCIPTRLIILIMPLGYLFMAFGFIFRLIETERSPRLVPVFGLIAIVCGTLLALPAVANLLTFIPAAPLDFIDAAVQMYYNAAERVVPLLLILFIFAAFLGVPLFVVLGGGALLLFAQSFGSLEVVPIESYSMLTAQTIAAIPLFTVAGFVLSESGAGERLIALFRLLFRGLPGGMAAVAVIVCAFFTTFTGASGVTILALGGLLSVILRKNGFDERFVDGLLTSSGSIGLLFPPSLPIILYGVVAQISIRDMFLAGIIPGTIMVVMVSFMGFRASSKGVQVEESGHEPVLRIIGNALWEGLLPLVVLVPYLTGIATIVETGAVTLLYALIVEMCIHRDISLRRLPSVLIKSVPIIGGVLIILASSRGLAYYIVDAEVPMKLAAWMEAHISSRLLFLLLLNIGLLITGCLMDIFSAIMVVVPLILPLGELFGVHPVHLGIIFLANLELGYLTPPVGLNLFLASYRFGKPLPAMYRSVLPFFLVMLVAVLLITYIPALSLIFVGN</sequence>
<feature type="transmembrane region" description="Helical" evidence="8">
    <location>
        <begin position="368"/>
        <end position="388"/>
    </location>
</feature>
<gene>
    <name evidence="11" type="ordered locus">Spirs_2249</name>
</gene>
<feature type="transmembrane region" description="Helical" evidence="8">
    <location>
        <begin position="201"/>
        <end position="231"/>
    </location>
</feature>
<keyword evidence="3" id="KW-1003">Cell membrane</keyword>
<feature type="transmembrane region" description="Helical" evidence="8">
    <location>
        <begin position="336"/>
        <end position="356"/>
    </location>
</feature>
<dbReference type="InterPro" id="IPR004681">
    <property type="entry name" value="TRAP_DctM"/>
</dbReference>
<evidence type="ECO:0000256" key="7">
    <source>
        <dbReference type="ARBA" id="ARBA00023136"/>
    </source>
</evidence>
<feature type="transmembrane region" description="Helical" evidence="8">
    <location>
        <begin position="463"/>
        <end position="489"/>
    </location>
</feature>
<feature type="domain" description="Tripartite ATP-independent periplasmic transporters DctQ component" evidence="9">
    <location>
        <begin position="20"/>
        <end position="146"/>
    </location>
</feature>
<dbReference type="OrthoDB" id="370245at2"/>
<dbReference type="Proteomes" id="UP000002318">
    <property type="component" value="Chromosome"/>
</dbReference>
<dbReference type="KEGG" id="ssm:Spirs_2249"/>